<evidence type="ECO:0000256" key="11">
    <source>
        <dbReference type="SAM" id="MobiDB-lite"/>
    </source>
</evidence>
<evidence type="ECO:0000259" key="14">
    <source>
        <dbReference type="Pfam" id="PF14896"/>
    </source>
</evidence>
<dbReference type="Pfam" id="PF14896">
    <property type="entry name" value="Arabino_trans_C"/>
    <property type="match status" value="1"/>
</dbReference>
<feature type="transmembrane region" description="Helical" evidence="12">
    <location>
        <begin position="713"/>
        <end position="733"/>
    </location>
</feature>
<dbReference type="InterPro" id="IPR042486">
    <property type="entry name" value="Arabino_trans_C_2"/>
</dbReference>
<reference evidence="16 17" key="1">
    <citation type="submission" date="2023-02" db="EMBL/GenBank/DDBJ databases">
        <title>Genome sequencing required for Actinomycetospora new species description.</title>
        <authorList>
            <person name="Saimee Y."/>
            <person name="Duangmal K."/>
        </authorList>
    </citation>
    <scope>NUCLEOTIDE SEQUENCE [LARGE SCALE GENOMIC DNA]</scope>
    <source>
        <strain evidence="16 17">DW7H6</strain>
    </source>
</reference>
<dbReference type="RefSeq" id="WP_274200874.1">
    <property type="nucleotide sequence ID" value="NZ_JAQZAO010000005.1"/>
</dbReference>
<organism evidence="16 17">
    <name type="scientific">Actinomycetospora lemnae</name>
    <dbReference type="NCBI Taxonomy" id="3019891"/>
    <lineage>
        <taxon>Bacteria</taxon>
        <taxon>Bacillati</taxon>
        <taxon>Actinomycetota</taxon>
        <taxon>Actinomycetes</taxon>
        <taxon>Pseudonocardiales</taxon>
        <taxon>Pseudonocardiaceae</taxon>
        <taxon>Actinomycetospora</taxon>
    </lineage>
</organism>
<feature type="transmembrane region" description="Helical" evidence="12">
    <location>
        <begin position="665"/>
        <end position="683"/>
    </location>
</feature>
<feature type="domain" description="Arabinofuranosyltransferase central" evidence="13">
    <location>
        <begin position="238"/>
        <end position="728"/>
    </location>
</feature>
<feature type="transmembrane region" description="Helical" evidence="12">
    <location>
        <begin position="26"/>
        <end position="49"/>
    </location>
</feature>
<evidence type="ECO:0000256" key="9">
    <source>
        <dbReference type="ARBA" id="ARBA00023136"/>
    </source>
</evidence>
<evidence type="ECO:0000313" key="17">
    <source>
        <dbReference type="Proteomes" id="UP001300763"/>
    </source>
</evidence>
<evidence type="ECO:0000259" key="13">
    <source>
        <dbReference type="Pfam" id="PF04602"/>
    </source>
</evidence>
<feature type="transmembrane region" description="Helical" evidence="12">
    <location>
        <begin position="740"/>
        <end position="763"/>
    </location>
</feature>
<evidence type="ECO:0000256" key="12">
    <source>
        <dbReference type="SAM" id="Phobius"/>
    </source>
</evidence>
<dbReference type="EMBL" id="JAQZAO010000005">
    <property type="protein sequence ID" value="MDD7966356.1"/>
    <property type="molecule type" value="Genomic_DNA"/>
</dbReference>
<feature type="transmembrane region" description="Helical" evidence="12">
    <location>
        <begin position="439"/>
        <end position="455"/>
    </location>
</feature>
<comment type="caution">
    <text evidence="16">The sequence shown here is derived from an EMBL/GenBank/DDBJ whole genome shotgun (WGS) entry which is preliminary data.</text>
</comment>
<feature type="transmembrane region" description="Helical" evidence="12">
    <location>
        <begin position="630"/>
        <end position="653"/>
    </location>
</feature>
<dbReference type="Gene3D" id="2.60.120.610">
    <property type="entry name" value="arabinofuranosyltransferase like domain"/>
    <property type="match status" value="1"/>
</dbReference>
<evidence type="ECO:0000256" key="2">
    <source>
        <dbReference type="ARBA" id="ARBA00004651"/>
    </source>
</evidence>
<evidence type="ECO:0000256" key="4">
    <source>
        <dbReference type="ARBA" id="ARBA00022475"/>
    </source>
</evidence>
<dbReference type="InterPro" id="IPR007680">
    <property type="entry name" value="Arabino_trans_central"/>
</dbReference>
<dbReference type="Gene3D" id="2.60.120.940">
    <property type="entry name" value="EmbC, C-terminal domain, subdomain 2"/>
    <property type="match status" value="1"/>
</dbReference>
<comment type="subcellular location">
    <subcellularLocation>
        <location evidence="2">Cell membrane</location>
        <topology evidence="2">Multi-pass membrane protein</topology>
    </subcellularLocation>
</comment>
<keyword evidence="5" id="KW-0328">Glycosyltransferase</keyword>
<protein>
    <submittedName>
        <fullName evidence="16">Arabinosyltransferase domain-containing protein</fullName>
    </submittedName>
</protein>
<comment type="function">
    <text evidence="1">Arabinosyl transferase responsible for the polymerization of arabinose into the arabinan of arabinogalactan.</text>
</comment>
<keyword evidence="9 12" id="KW-0472">Membrane</keyword>
<evidence type="ECO:0000256" key="5">
    <source>
        <dbReference type="ARBA" id="ARBA00022676"/>
    </source>
</evidence>
<keyword evidence="4" id="KW-1003">Cell membrane</keyword>
<evidence type="ECO:0000256" key="6">
    <source>
        <dbReference type="ARBA" id="ARBA00022679"/>
    </source>
</evidence>
<keyword evidence="6" id="KW-0808">Transferase</keyword>
<feature type="compositionally biased region" description="Acidic residues" evidence="11">
    <location>
        <begin position="182"/>
        <end position="195"/>
    </location>
</feature>
<dbReference type="InterPro" id="IPR032731">
    <property type="entry name" value="Arabino_trans_C"/>
</dbReference>
<keyword evidence="10" id="KW-0961">Cell wall biogenesis/degradation</keyword>
<keyword evidence="8 12" id="KW-1133">Transmembrane helix</keyword>
<dbReference type="InterPro" id="IPR040920">
    <property type="entry name" value="Arabino_trans_N"/>
</dbReference>
<name>A0ABT5SU18_9PSEU</name>
<evidence type="ECO:0000256" key="7">
    <source>
        <dbReference type="ARBA" id="ARBA00022692"/>
    </source>
</evidence>
<gene>
    <name evidence="16" type="ORF">PGB27_13510</name>
</gene>
<dbReference type="Pfam" id="PF04602">
    <property type="entry name" value="Arabinose_trans"/>
    <property type="match status" value="1"/>
</dbReference>
<feature type="region of interest" description="Disordered" evidence="11">
    <location>
        <begin position="176"/>
        <end position="195"/>
    </location>
</feature>
<sequence length="1102" mass="117237">MSTDTRPREEAVAGDVARWPVGRLRVIGRTVAVVAGLVAIVGALVLPFAPVDVSTPEVRWPVDPRDPAPTMLMLTAYEPVGLEVRFSCRAARAAAATPDGVVLATMAPSSRDIDEDALVIRAQGDGVVVRSSGEDLFAGALPAGDCAVVVAGDATAMRVVVDGAVVATSASRLPAPLTPQEFAEEDREEPLPETEPDIEVLTPLPEVDALRTSVPGTPDATADDLSVRLTVDDAFAHTPSALKTALITAIVVALVVGGAAMAGLLLLGRRASRPGTERGPPTARVAAWVRSFRAPRWAVVPRLWDVVVPLVLLAWLFLAPMTDDDGYYGAMAANVPFSGYVTNFYQLYNQGFTPFAWPYYVLSWWQTTAGFGPVVQRIPALVLGIATWAAARVFVARTPLWGRGERAERWAHVAARTVLAAAFLAWWLPYDMGLRPEPVVGFFTVATLAAVAEGLERRRLALLGLGVGLATCGLMAAPTGFIALAPLLVAAPATWRLIRDGSTSWFAVAGRWVVVLAPGAVGSLLGFADGAYRDFVRAQAIFAPIQRAQTWYQEFARWAALLDPGGWFGSYARRTAVLLCLLALVWFLVLVVAARARDLVVPRRLPLAGWSMLLSLVLLLPTPSKPTHHFGAFAGLGAVFLALVLVVGPRLLADLDEDRRVPRPALLAAGLATVLVLALGFHGRAMWPYGWGLGQPAYGDYPSIRGYELDQPLWWTLGLTVTAVVLAVVARLLAPRRQRLALAGAVPVLVCVGLLLVSTWTVGDFVRAADRTSTSWSPQVDAWRDPTSAGCALGGQIDVLDTRGQRALPPAVLPGGEPPVPPLAVDAPDAPDPETRTEPFLPGAVFPGSPPPADLPPDTPVFGSFLVPEAGATADARTGSLTTDWYRLDRGAPDAGLAVAVSGRLDDDVTLRVEYGRETPAGFLPTGGAAVGEDGNSVEWRTVPLLGIAAPPPDADVVRLVADDTSTSIGGWLAFSAPVERTWVPLPAYLPPGGAVGVAWQIQSLFPCIRQPRQQDGITEPAVGAIGYGEDPEAALADWTFNPDRGGLLGHAQREAEVTLLTTRVRDVGEDIDDVHVWRYTQPYPTDGYELLRDRTTVPGLP</sequence>
<proteinExistence type="inferred from homology"/>
<dbReference type="InterPro" id="IPR027451">
    <property type="entry name" value="EmbABC_dom1"/>
</dbReference>
<accession>A0ABT5SU18</accession>
<keyword evidence="17" id="KW-1185">Reference proteome</keyword>
<feature type="domain" description="Arabinosyltransferas concanavalin like" evidence="15">
    <location>
        <begin position="55"/>
        <end position="168"/>
    </location>
</feature>
<evidence type="ECO:0000313" key="16">
    <source>
        <dbReference type="EMBL" id="MDD7966356.1"/>
    </source>
</evidence>
<keyword evidence="7 12" id="KW-0812">Transmembrane</keyword>
<evidence type="ECO:0000256" key="1">
    <source>
        <dbReference type="ARBA" id="ARBA00003001"/>
    </source>
</evidence>
<feature type="transmembrane region" description="Helical" evidence="12">
    <location>
        <begin position="571"/>
        <end position="593"/>
    </location>
</feature>
<dbReference type="Proteomes" id="UP001300763">
    <property type="component" value="Unassembled WGS sequence"/>
</dbReference>
<evidence type="ECO:0000259" key="15">
    <source>
        <dbReference type="Pfam" id="PF17689"/>
    </source>
</evidence>
<dbReference type="Pfam" id="PF17689">
    <property type="entry name" value="Arabino_trans_N"/>
    <property type="match status" value="1"/>
</dbReference>
<feature type="transmembrane region" description="Helical" evidence="12">
    <location>
        <begin position="462"/>
        <end position="489"/>
    </location>
</feature>
<feature type="transmembrane region" description="Helical" evidence="12">
    <location>
        <begin position="374"/>
        <end position="395"/>
    </location>
</feature>
<feature type="transmembrane region" description="Helical" evidence="12">
    <location>
        <begin position="407"/>
        <end position="427"/>
    </location>
</feature>
<feature type="domain" description="Arabinosyltransferase C-terminal" evidence="14">
    <location>
        <begin position="857"/>
        <end position="1066"/>
    </location>
</feature>
<evidence type="ECO:0000256" key="3">
    <source>
        <dbReference type="ARBA" id="ARBA00008195"/>
    </source>
</evidence>
<comment type="similarity">
    <text evidence="3">Belongs to the emb family.</text>
</comment>
<evidence type="ECO:0000256" key="8">
    <source>
        <dbReference type="ARBA" id="ARBA00022989"/>
    </source>
</evidence>
<feature type="transmembrane region" description="Helical" evidence="12">
    <location>
        <begin position="299"/>
        <end position="318"/>
    </location>
</feature>
<feature type="transmembrane region" description="Helical" evidence="12">
    <location>
        <begin position="245"/>
        <end position="268"/>
    </location>
</feature>
<evidence type="ECO:0000256" key="10">
    <source>
        <dbReference type="ARBA" id="ARBA00023316"/>
    </source>
</evidence>